<comment type="caution">
    <text evidence="2">The sequence shown here is derived from an EMBL/GenBank/DDBJ whole genome shotgun (WGS) entry which is preliminary data.</text>
</comment>
<evidence type="ECO:0000259" key="1">
    <source>
        <dbReference type="Pfam" id="PF20241"/>
    </source>
</evidence>
<keyword evidence="3" id="KW-1185">Reference proteome</keyword>
<accession>A0AAD8S8K6</accession>
<proteinExistence type="predicted"/>
<feature type="domain" description="DUF6598" evidence="1">
    <location>
        <begin position="202"/>
        <end position="475"/>
    </location>
</feature>
<name>A0AAD8S8K6_LOLMU</name>
<organism evidence="2 3">
    <name type="scientific">Lolium multiflorum</name>
    <name type="common">Italian ryegrass</name>
    <name type="synonym">Lolium perenne subsp. multiflorum</name>
    <dbReference type="NCBI Taxonomy" id="4521"/>
    <lineage>
        <taxon>Eukaryota</taxon>
        <taxon>Viridiplantae</taxon>
        <taxon>Streptophyta</taxon>
        <taxon>Embryophyta</taxon>
        <taxon>Tracheophyta</taxon>
        <taxon>Spermatophyta</taxon>
        <taxon>Magnoliopsida</taxon>
        <taxon>Liliopsida</taxon>
        <taxon>Poales</taxon>
        <taxon>Poaceae</taxon>
        <taxon>BOP clade</taxon>
        <taxon>Pooideae</taxon>
        <taxon>Poodae</taxon>
        <taxon>Poeae</taxon>
        <taxon>Poeae Chloroplast Group 2 (Poeae type)</taxon>
        <taxon>Loliodinae</taxon>
        <taxon>Loliinae</taxon>
        <taxon>Lolium</taxon>
    </lineage>
</organism>
<sequence length="491" mass="56415">MGRWWRRYTSESNRELWRRGRSRGCEESCEEAQGECSGSHCWADKERKTLELDSEGEDYMEPESMAARDVTLLEQVDADMAELKCGEDGDDGQDMKWEDIMAAQKLWIRKREICAKLPLIPFQAKYTHNYQYQNKEEETESTRAVKEQMALEESEFAVYRSSSEFSCFGSFETITTLSPMYYTHWTPERIPFMIGIATTESSLQIYSFKIQMKGENLNWPLYVYGVVAARDKVDRNRNFLFYRPRHDCQILTEDDQILRLTGPSRAIIALDPVDFEVELKLKGITESQDRPLMNKRYHYWGVCTTDSVSIKLENCKCTAELSLKHHRETVQATVLGVRIVEGSLFPFKYGGRVVCYSPPEERLLMGSKGTIDDVMDLSKEILLLDSRDFDDGVEMPMGLDGYFDLSRRVVSVPWKESMKIVIQAYSESLAKSEGKKRCLEPEDIAAKGHVKFRSKYCNISQGTCDLGDSKVEVTVAWSAIVTRKSNVSLIC</sequence>
<reference evidence="2" key="1">
    <citation type="submission" date="2023-07" db="EMBL/GenBank/DDBJ databases">
        <title>A chromosome-level genome assembly of Lolium multiflorum.</title>
        <authorList>
            <person name="Chen Y."/>
            <person name="Copetti D."/>
            <person name="Kolliker R."/>
            <person name="Studer B."/>
        </authorList>
    </citation>
    <scope>NUCLEOTIDE SEQUENCE</scope>
    <source>
        <strain evidence="2">02402/16</strain>
        <tissue evidence="2">Leaf</tissue>
    </source>
</reference>
<dbReference type="PANTHER" id="PTHR33065">
    <property type="entry name" value="OS07G0486400 PROTEIN"/>
    <property type="match status" value="1"/>
</dbReference>
<dbReference type="Pfam" id="PF20241">
    <property type="entry name" value="DUF6598"/>
    <property type="match status" value="1"/>
</dbReference>
<evidence type="ECO:0000313" key="2">
    <source>
        <dbReference type="EMBL" id="KAK1647290.1"/>
    </source>
</evidence>
<evidence type="ECO:0000313" key="3">
    <source>
        <dbReference type="Proteomes" id="UP001231189"/>
    </source>
</evidence>
<dbReference type="Proteomes" id="UP001231189">
    <property type="component" value="Unassembled WGS sequence"/>
</dbReference>
<protein>
    <recommendedName>
        <fullName evidence="1">DUF6598 domain-containing protein</fullName>
    </recommendedName>
</protein>
<gene>
    <name evidence="2" type="ORF">QYE76_065095</name>
</gene>
<dbReference type="PANTHER" id="PTHR33065:SF158">
    <property type="entry name" value="DUF6598 DOMAIN-CONTAINING PROTEIN"/>
    <property type="match status" value="1"/>
</dbReference>
<dbReference type="AlphaFoldDB" id="A0AAD8S8K6"/>
<dbReference type="EMBL" id="JAUUTY010000004">
    <property type="protein sequence ID" value="KAK1647290.1"/>
    <property type="molecule type" value="Genomic_DNA"/>
</dbReference>
<dbReference type="InterPro" id="IPR046533">
    <property type="entry name" value="DUF6598"/>
</dbReference>